<organism evidence="2">
    <name type="scientific">Zeugodacus cucurbitae</name>
    <name type="common">Melon fruit fly</name>
    <name type="synonym">Bactrocera cucurbitae</name>
    <dbReference type="NCBI Taxonomy" id="28588"/>
    <lineage>
        <taxon>Eukaryota</taxon>
        <taxon>Metazoa</taxon>
        <taxon>Ecdysozoa</taxon>
        <taxon>Arthropoda</taxon>
        <taxon>Hexapoda</taxon>
        <taxon>Insecta</taxon>
        <taxon>Pterygota</taxon>
        <taxon>Neoptera</taxon>
        <taxon>Endopterygota</taxon>
        <taxon>Diptera</taxon>
        <taxon>Brachycera</taxon>
        <taxon>Muscomorpha</taxon>
        <taxon>Tephritoidea</taxon>
        <taxon>Tephritidae</taxon>
        <taxon>Zeugodacus</taxon>
        <taxon>Zeugodacus</taxon>
    </lineage>
</organism>
<feature type="chain" id="PRO_5001994654" evidence="1">
    <location>
        <begin position="24"/>
        <end position="99"/>
    </location>
</feature>
<sequence length="99" mass="11561">MFIILAYILSMLILNNEFVLVRTTESQLIETTVPQVDTRCKEGHADKSVRCYCTDKLVQCYFSDKLYVLYNKSNSKPRKLQVNCTKYTKININSLLEKK</sequence>
<name>A0A0A1XCW6_ZEUCU</name>
<keyword evidence="1" id="KW-0732">Signal</keyword>
<dbReference type="AlphaFoldDB" id="A0A0A1XCW6"/>
<feature type="signal peptide" evidence="1">
    <location>
        <begin position="1"/>
        <end position="23"/>
    </location>
</feature>
<gene>
    <name evidence="2" type="primary">SPCC825.05c</name>
    <name evidence="2" type="ORF">g.25066</name>
</gene>
<dbReference type="EMBL" id="GBXI01005994">
    <property type="protein sequence ID" value="JAD08298.1"/>
    <property type="molecule type" value="Transcribed_RNA"/>
</dbReference>
<feature type="non-terminal residue" evidence="2">
    <location>
        <position position="99"/>
    </location>
</feature>
<reference evidence="2" key="1">
    <citation type="submission" date="2014-11" db="EMBL/GenBank/DDBJ databases">
        <authorList>
            <person name="Geib S."/>
        </authorList>
    </citation>
    <scope>NUCLEOTIDE SEQUENCE</scope>
</reference>
<reference evidence="2" key="2">
    <citation type="journal article" date="2015" name="Gigascience">
        <title>Reconstructing a comprehensive transcriptome assembly of a white-pupal translocated strain of the pest fruit fly Bactrocera cucurbitae.</title>
        <authorList>
            <person name="Sim S.B."/>
            <person name="Calla B."/>
            <person name="Hall B."/>
            <person name="DeRego T."/>
            <person name="Geib S.M."/>
        </authorList>
    </citation>
    <scope>NUCLEOTIDE SEQUENCE</scope>
</reference>
<proteinExistence type="predicted"/>
<evidence type="ECO:0000256" key="1">
    <source>
        <dbReference type="SAM" id="SignalP"/>
    </source>
</evidence>
<protein>
    <submittedName>
        <fullName evidence="2">PWI domain-containing protein C825.05c</fullName>
    </submittedName>
</protein>
<evidence type="ECO:0000313" key="2">
    <source>
        <dbReference type="EMBL" id="JAD08298.1"/>
    </source>
</evidence>
<accession>A0A0A1XCW6</accession>